<evidence type="ECO:0000256" key="1">
    <source>
        <dbReference type="SAM" id="MobiDB-lite"/>
    </source>
</evidence>
<proteinExistence type="predicted"/>
<dbReference type="EMBL" id="AGSI01000018">
    <property type="protein sequence ID" value="EIE19769.1"/>
    <property type="molecule type" value="Genomic_DNA"/>
</dbReference>
<keyword evidence="2" id="KW-0812">Transmembrane</keyword>
<feature type="region of interest" description="Disordered" evidence="1">
    <location>
        <begin position="29"/>
        <end position="62"/>
    </location>
</feature>
<keyword evidence="4" id="KW-1185">Reference proteome</keyword>
<accession>I0YN00</accession>
<evidence type="ECO:0000313" key="4">
    <source>
        <dbReference type="Proteomes" id="UP000007264"/>
    </source>
</evidence>
<dbReference type="RefSeq" id="XP_005644313.1">
    <property type="nucleotide sequence ID" value="XM_005644256.1"/>
</dbReference>
<keyword evidence="2" id="KW-0472">Membrane</keyword>
<comment type="caution">
    <text evidence="3">The sequence shown here is derived from an EMBL/GenBank/DDBJ whole genome shotgun (WGS) entry which is preliminary data.</text>
</comment>
<name>I0YN00_COCSC</name>
<dbReference type="Proteomes" id="UP000007264">
    <property type="component" value="Unassembled WGS sequence"/>
</dbReference>
<feature type="transmembrane region" description="Helical" evidence="2">
    <location>
        <begin position="68"/>
        <end position="88"/>
    </location>
</feature>
<sequence length="97" mass="9903">MDLSAPQSDPGPYFAVFARHFPSPAGASALDAAAAAQRSGKQPKMSPADGAEGSSQNPTSFSPPGARILYAATILQVSYFSICGAAAIGRHVARMHA</sequence>
<gene>
    <name evidence="3" type="ORF">COCSUDRAFT_58497</name>
</gene>
<feature type="compositionally biased region" description="Polar residues" evidence="1">
    <location>
        <begin position="53"/>
        <end position="62"/>
    </location>
</feature>
<evidence type="ECO:0000313" key="3">
    <source>
        <dbReference type="EMBL" id="EIE19769.1"/>
    </source>
</evidence>
<evidence type="ECO:0000256" key="2">
    <source>
        <dbReference type="SAM" id="Phobius"/>
    </source>
</evidence>
<organism evidence="3 4">
    <name type="scientific">Coccomyxa subellipsoidea (strain C-169)</name>
    <name type="common">Green microalga</name>
    <dbReference type="NCBI Taxonomy" id="574566"/>
    <lineage>
        <taxon>Eukaryota</taxon>
        <taxon>Viridiplantae</taxon>
        <taxon>Chlorophyta</taxon>
        <taxon>core chlorophytes</taxon>
        <taxon>Trebouxiophyceae</taxon>
        <taxon>Trebouxiophyceae incertae sedis</taxon>
        <taxon>Coccomyxaceae</taxon>
        <taxon>Coccomyxa</taxon>
        <taxon>Coccomyxa subellipsoidea</taxon>
    </lineage>
</organism>
<protein>
    <submittedName>
        <fullName evidence="3">Uncharacterized protein</fullName>
    </submittedName>
</protein>
<dbReference type="AlphaFoldDB" id="I0YN00"/>
<dbReference type="KEGG" id="csl:COCSUDRAFT_58497"/>
<keyword evidence="2" id="KW-1133">Transmembrane helix</keyword>
<dbReference type="GeneID" id="17037741"/>
<reference evidence="3 4" key="1">
    <citation type="journal article" date="2012" name="Genome Biol.">
        <title>The genome of the polar eukaryotic microalga coccomyxa subellipsoidea reveals traits of cold adaptation.</title>
        <authorList>
            <person name="Blanc G."/>
            <person name="Agarkova I."/>
            <person name="Grimwood J."/>
            <person name="Kuo A."/>
            <person name="Brueggeman A."/>
            <person name="Dunigan D."/>
            <person name="Gurnon J."/>
            <person name="Ladunga I."/>
            <person name="Lindquist E."/>
            <person name="Lucas S."/>
            <person name="Pangilinan J."/>
            <person name="Proschold T."/>
            <person name="Salamov A."/>
            <person name="Schmutz J."/>
            <person name="Weeks D."/>
            <person name="Yamada T."/>
            <person name="Claverie J.M."/>
            <person name="Grigoriev I."/>
            <person name="Van Etten J."/>
            <person name="Lomsadze A."/>
            <person name="Borodovsky M."/>
        </authorList>
    </citation>
    <scope>NUCLEOTIDE SEQUENCE [LARGE SCALE GENOMIC DNA]</scope>
    <source>
        <strain evidence="3 4">C-169</strain>
    </source>
</reference>